<protein>
    <submittedName>
        <fullName evidence="1">Transcriptional regulator</fullName>
    </submittedName>
</protein>
<dbReference type="EMBL" id="AZFZ01000010">
    <property type="protein sequence ID" value="KRM44674.1"/>
    <property type="molecule type" value="Genomic_DNA"/>
</dbReference>
<organism evidence="1 2">
    <name type="scientific">Lentilactobacillus parafarraginis DSM 18390 = JCM 14109</name>
    <dbReference type="NCBI Taxonomy" id="1423786"/>
    <lineage>
        <taxon>Bacteria</taxon>
        <taxon>Bacillati</taxon>
        <taxon>Bacillota</taxon>
        <taxon>Bacilli</taxon>
        <taxon>Lactobacillales</taxon>
        <taxon>Lactobacillaceae</taxon>
        <taxon>Lentilactobacillus</taxon>
    </lineage>
</organism>
<reference evidence="1 2" key="1">
    <citation type="journal article" date="2015" name="Genome Announc.">
        <title>Expanding the biotechnology potential of lactobacilli through comparative genomics of 213 strains and associated genera.</title>
        <authorList>
            <person name="Sun Z."/>
            <person name="Harris H.M."/>
            <person name="McCann A."/>
            <person name="Guo C."/>
            <person name="Argimon S."/>
            <person name="Zhang W."/>
            <person name="Yang X."/>
            <person name="Jeffery I.B."/>
            <person name="Cooney J.C."/>
            <person name="Kagawa T.F."/>
            <person name="Liu W."/>
            <person name="Song Y."/>
            <person name="Salvetti E."/>
            <person name="Wrobel A."/>
            <person name="Rasinkangas P."/>
            <person name="Parkhill J."/>
            <person name="Rea M.C."/>
            <person name="O'Sullivan O."/>
            <person name="Ritari J."/>
            <person name="Douillard F.P."/>
            <person name="Paul Ross R."/>
            <person name="Yang R."/>
            <person name="Briner A.E."/>
            <person name="Felis G.E."/>
            <person name="de Vos W.M."/>
            <person name="Barrangou R."/>
            <person name="Klaenhammer T.R."/>
            <person name="Caufield P.W."/>
            <person name="Cui Y."/>
            <person name="Zhang H."/>
            <person name="O'Toole P.W."/>
        </authorList>
    </citation>
    <scope>NUCLEOTIDE SEQUENCE [LARGE SCALE GENOMIC DNA]</scope>
    <source>
        <strain evidence="1 2">DSM 18390</strain>
    </source>
</reference>
<dbReference type="AlphaFoldDB" id="A0A0R1YR82"/>
<accession>A0A0R1YR82</accession>
<dbReference type="Proteomes" id="UP000051010">
    <property type="component" value="Unassembled WGS sequence"/>
</dbReference>
<evidence type="ECO:0000313" key="1">
    <source>
        <dbReference type="EMBL" id="KRM44674.1"/>
    </source>
</evidence>
<gene>
    <name evidence="1" type="ORF">FD47_GL000128</name>
</gene>
<sequence>MILMSTIDQFYAAYDTKLRALINKVKQDQLLVMAELTPEEKEIAMIMTKAGVLEDIANRVLVTKNAPLNDFLIRQLVLGQGIYTGNTALYLWQLSDTFPYTIQLAVRLGYQKPGHRYAEWTQNVQFKQVRKPRLTEDFEKISITGTTRKIRVYSRERVLTELVKPANRDPELLKESFQRYLRSPQRNLNKLMATAQRLRRANQVQELVGIML</sequence>
<evidence type="ECO:0000313" key="2">
    <source>
        <dbReference type="Proteomes" id="UP000051010"/>
    </source>
</evidence>
<proteinExistence type="predicted"/>
<name>A0A0R1YR82_9LACO</name>
<dbReference type="PATRIC" id="fig|1423786.4.peg.127"/>
<comment type="caution">
    <text evidence="1">The sequence shown here is derived from an EMBL/GenBank/DDBJ whole genome shotgun (WGS) entry which is preliminary data.</text>
</comment>